<proteinExistence type="predicted"/>
<dbReference type="RefSeq" id="WP_206574108.1">
    <property type="nucleotide sequence ID" value="NZ_JAFKCV010000006.1"/>
</dbReference>
<dbReference type="InterPro" id="IPR010281">
    <property type="entry name" value="DUF885"/>
</dbReference>
<dbReference type="EMBL" id="JAFKCV010000006">
    <property type="protein sequence ID" value="MBN7826000.1"/>
    <property type="molecule type" value="Genomic_DNA"/>
</dbReference>
<evidence type="ECO:0000313" key="1">
    <source>
        <dbReference type="EMBL" id="MBN7826000.1"/>
    </source>
</evidence>
<dbReference type="Pfam" id="PF05960">
    <property type="entry name" value="DUF885"/>
    <property type="match status" value="1"/>
</dbReference>
<name>A0A939DPS6_9ALTE</name>
<organism evidence="1 2">
    <name type="scientific">Bowmanella dokdonensis</name>
    <dbReference type="NCBI Taxonomy" id="751969"/>
    <lineage>
        <taxon>Bacteria</taxon>
        <taxon>Pseudomonadati</taxon>
        <taxon>Pseudomonadota</taxon>
        <taxon>Gammaproteobacteria</taxon>
        <taxon>Alteromonadales</taxon>
        <taxon>Alteromonadaceae</taxon>
        <taxon>Bowmanella</taxon>
    </lineage>
</organism>
<dbReference type="PANTHER" id="PTHR33361">
    <property type="entry name" value="GLR0591 PROTEIN"/>
    <property type="match status" value="1"/>
</dbReference>
<reference evidence="1" key="1">
    <citation type="submission" date="2021-03" db="EMBL/GenBank/DDBJ databases">
        <title>novel species isolated from a fishpond in China.</title>
        <authorList>
            <person name="Lu H."/>
            <person name="Cai Z."/>
        </authorList>
    </citation>
    <scope>NUCLEOTIDE SEQUENCE</scope>
    <source>
        <strain evidence="1">JCM 30855</strain>
    </source>
</reference>
<accession>A0A939DPS6</accession>
<evidence type="ECO:0000313" key="2">
    <source>
        <dbReference type="Proteomes" id="UP000664654"/>
    </source>
</evidence>
<protein>
    <submittedName>
        <fullName evidence="1">DUF885 domain-containing protein</fullName>
    </submittedName>
</protein>
<dbReference type="AlphaFoldDB" id="A0A939DPS6"/>
<keyword evidence="2" id="KW-1185">Reference proteome</keyword>
<sequence length="577" mass="66685">MRIPPIIGIALFGILLSLPAGAKQAGEQFRQLLATHWQQARQEQIFFRKDPDTFRLNGQLPDVSPAGRERRAAFNQKILDQLAKIEINQLSPADQLSYRLFRYERLTEAASHQQFDHLFPMHYYSGYHSYFAAAPENMSFLTRRDYENYLVSLADFPRYNQQHISNLRAAIEKGYTHYCQSFAGYEKSISQHLVRNVQDSALYAPFAQMPERLSQADKDRFRTEGQRLIKEKVIPEYQMLYDFFTREYMPNCRTVVGITQLEDGKAYYQYLIRFYTTTDLNAQQIHQMGLEEVQRIRQQMEQIIRQVGFDGSFREFIQFLRTDKQFYAQSEQQLLERASYITRKMAGQLPKWFRTLPRTPFDVKASANGGSYYVASGGSGTTSGTYFLGTSDLQAAPLYNLEALTFHEAEPGHHLQSALAAEMDMPEFRKTLYHSAYGEGWGLYAESLGKEMGFYQDPYSDFGRLTYEAWRACRLVVDTGMHALGWSRQQAIDYLAANTALTLPEVTAQIDRYITWPAQALSYKIGEMKILALRKLAEQRLGEKFDIRAFHEQILKTGSLPLDLLGELTLEWIEGQR</sequence>
<dbReference type="PANTHER" id="PTHR33361:SF2">
    <property type="entry name" value="DUF885 DOMAIN-CONTAINING PROTEIN"/>
    <property type="match status" value="1"/>
</dbReference>
<comment type="caution">
    <text evidence="1">The sequence shown here is derived from an EMBL/GenBank/DDBJ whole genome shotgun (WGS) entry which is preliminary data.</text>
</comment>
<gene>
    <name evidence="1" type="ORF">J0A66_12250</name>
</gene>
<dbReference type="Proteomes" id="UP000664654">
    <property type="component" value="Unassembled WGS sequence"/>
</dbReference>